<dbReference type="CDD" id="cd06222">
    <property type="entry name" value="RNase_H_like"/>
    <property type="match status" value="1"/>
</dbReference>
<keyword evidence="1" id="KW-1133">Transmembrane helix</keyword>
<dbReference type="PANTHER" id="PTHR33116:SF80">
    <property type="entry name" value="REVERSE TRANSCRIPTASE ZINC-BINDING DOMAIN-CONTAINING PROTEIN"/>
    <property type="match status" value="1"/>
</dbReference>
<feature type="transmembrane region" description="Helical" evidence="1">
    <location>
        <begin position="1384"/>
        <end position="1404"/>
    </location>
</feature>
<evidence type="ECO:0000313" key="5">
    <source>
        <dbReference type="Proteomes" id="UP000657918"/>
    </source>
</evidence>
<dbReference type="InterPro" id="IPR002156">
    <property type="entry name" value="RNaseH_domain"/>
</dbReference>
<comment type="caution">
    <text evidence="4">The sequence shown here is derived from an EMBL/GenBank/DDBJ whole genome shotgun (WGS) entry which is preliminary data.</text>
</comment>
<evidence type="ECO:0000259" key="3">
    <source>
        <dbReference type="Pfam" id="PF13456"/>
    </source>
</evidence>
<dbReference type="InterPro" id="IPR044730">
    <property type="entry name" value="RNase_H-like_dom_plant"/>
</dbReference>
<dbReference type="Gene3D" id="3.30.420.10">
    <property type="entry name" value="Ribonuclease H-like superfamily/Ribonuclease H"/>
    <property type="match status" value="1"/>
</dbReference>
<keyword evidence="5" id="KW-1185">Reference proteome</keyword>
<organism evidence="4 5">
    <name type="scientific">Salix dunnii</name>
    <dbReference type="NCBI Taxonomy" id="1413687"/>
    <lineage>
        <taxon>Eukaryota</taxon>
        <taxon>Viridiplantae</taxon>
        <taxon>Streptophyta</taxon>
        <taxon>Embryophyta</taxon>
        <taxon>Tracheophyta</taxon>
        <taxon>Spermatophyta</taxon>
        <taxon>Magnoliopsida</taxon>
        <taxon>eudicotyledons</taxon>
        <taxon>Gunneridae</taxon>
        <taxon>Pentapetalae</taxon>
        <taxon>rosids</taxon>
        <taxon>fabids</taxon>
        <taxon>Malpighiales</taxon>
        <taxon>Salicaceae</taxon>
        <taxon>Saliceae</taxon>
        <taxon>Salix</taxon>
    </lineage>
</organism>
<name>A0A835JUR7_9ROSI</name>
<dbReference type="PANTHER" id="PTHR33116">
    <property type="entry name" value="REVERSE TRANSCRIPTASE ZINC-BINDING DOMAIN-CONTAINING PROTEIN-RELATED-RELATED"/>
    <property type="match status" value="1"/>
</dbReference>
<dbReference type="InterPro" id="IPR036397">
    <property type="entry name" value="RNaseH_sf"/>
</dbReference>
<evidence type="ECO:0000256" key="1">
    <source>
        <dbReference type="SAM" id="Phobius"/>
    </source>
</evidence>
<dbReference type="OrthoDB" id="1305469at2759"/>
<feature type="domain" description="Reverse transcriptase" evidence="2">
    <location>
        <begin position="689"/>
        <end position="799"/>
    </location>
</feature>
<dbReference type="Gene3D" id="3.60.10.10">
    <property type="entry name" value="Endonuclease/exonuclease/phosphatase"/>
    <property type="match status" value="1"/>
</dbReference>
<dbReference type="InterPro" id="IPR036691">
    <property type="entry name" value="Endo/exonu/phosph_ase_sf"/>
</dbReference>
<proteinExistence type="predicted"/>
<dbReference type="Pfam" id="PF00078">
    <property type="entry name" value="RVT_1"/>
    <property type="match status" value="1"/>
</dbReference>
<protein>
    <recommendedName>
        <fullName evidence="6">Reverse transcriptase domain-containing protein</fullName>
    </recommendedName>
</protein>
<dbReference type="InterPro" id="IPR012337">
    <property type="entry name" value="RNaseH-like_sf"/>
</dbReference>
<dbReference type="CDD" id="cd01650">
    <property type="entry name" value="RT_nLTR_like"/>
    <property type="match status" value="1"/>
</dbReference>
<gene>
    <name evidence="4" type="ORF">SADUNF_Sadunf10G0199200</name>
</gene>
<dbReference type="SUPFAM" id="SSF56219">
    <property type="entry name" value="DNase I-like"/>
    <property type="match status" value="1"/>
</dbReference>
<sequence>MMELRPPDPVQLAPPMAKPSYAEMANHGMGAKFQPNFSPRAYNKSFQSVLMGEKTPIVKDMRSSEKFQNAPAAIFCRYHLYEGSVLMNLAKSLGPPIQMDEATAKGTKPSKARVCIEFDCLVVPPTEIWVQVRSRESGKNLSGYWQPVTFEKMPGYCTECLHVGHNMDNCILLDKNVRPSQPFKHVETAPKNDSKLGLKNNLKPATESVKNKEEWVEVRHKKTAPKHVENNGKGYPIPPLDKGKSIQINNTPTLVNEGTSTKTQDREIARDTPLGNLIEEESQKLEMDKDDPIHPPNKGISIEIDNNPTLVDEGTYAKTQDREIVRETPIGSLIEIKTPVNLNVSDNLQEANFSSKINSDSMVGESQPIGLCGLNTNDTIPSNCNTIESTKSLNSDGRYLEFESHPRILTRRNSEVDVQSHFSKKDLVLMIKSLIWNIRGIAGKTGLCRLKNLIKMHRPKIIAIIEPMVELDRIAFFTRTLGFANSMSNSANKIWVFWVEDLTVNLFKDHNQCITVSVNTPWLSQSFFISFVYAKNLRSERKILWDELSEIASILDGPWVVGGDFNAVLNIKESKGGDNPNLGSMEEFGSCLLDCGMLDAGFIPNIITKEDNNFLTNLPNRNEIRTVVFECNVNSAAGPDGFSGLFYQHCWDIIGEDLVEAVIDFFNGGVIPKGASSTTIVLIPKVPHPKTWSEFRPISLCTMFNKIITKIMTNRLSRILPKIILPFQSGFIPGRRIEDNILLAQEMVQSIDEKTRGSNVILKLDMMKAYDRIDWAFIIKIMRKFGFSSKMTDMIENCISNCWCPVLVPHLAFADDIIIFSNGTKSSLKRITNFLTEYEQCSGQKVNPSKSGFILSAKASLSRANVVGGALGFPRIRLPTKYLRMPLYKGPKKSFLWDDLISKIAARIEGWETKVLSPGGSITILKSILTSMPLYLLHVIVPPKSVIYRIERLFNKFLWSSKGQKRIHWECWEDLCYPVEEGGLGMRRIKDLIKAMSLKLWWRFRTVNNLWSNFMKSKYGYNSASFLGGVSVHDFPIWKRLSKVGRACEDLIRWKVGCGKINFWHDIWVDESALSSTRIDHPLWTLTANGGFTMYMDTRIQSKGICMVSKCHGCNDIESLEHLFMFCPSVSPVWNFFAAINDAKHRNMSFYPDRIRWKCQGKIFQLFQAGLLKRRNWKGDMKLASSFGCHYVLDQVYFSKMVRWIKPKEHCFKLNVDGSFQGRSVVSGGRGILRDWHGNVSFFFFLPLKAKSALHAEILTLYHGLRICKDRGISKVWIEMDALSVIHLVQNQCIGEGNQVADHLATLGSKADNLHIGSSLEDAGFLGLLEVVASCDHLKLLYFFGGLVWPPSKLFFGFKSSLYEDGVCPSLSVLWRLGKCQAPIFVLLMISCYFVIVIQLRLLWFVGSCGGLRSIEAIIFLFSLEDPFTKISCNAASIENLKIINTLAMVKISPAHKVPISS</sequence>
<evidence type="ECO:0000313" key="4">
    <source>
        <dbReference type="EMBL" id="KAF9675129.1"/>
    </source>
</evidence>
<dbReference type="Pfam" id="PF13456">
    <property type="entry name" value="RVT_3"/>
    <property type="match status" value="1"/>
</dbReference>
<dbReference type="Proteomes" id="UP000657918">
    <property type="component" value="Unassembled WGS sequence"/>
</dbReference>
<feature type="domain" description="RNase H type-1" evidence="3">
    <location>
        <begin position="1215"/>
        <end position="1292"/>
    </location>
</feature>
<dbReference type="InterPro" id="IPR000477">
    <property type="entry name" value="RT_dom"/>
</dbReference>
<dbReference type="InterPro" id="IPR043502">
    <property type="entry name" value="DNA/RNA_pol_sf"/>
</dbReference>
<accession>A0A835JUR7</accession>
<evidence type="ECO:0008006" key="6">
    <source>
        <dbReference type="Google" id="ProtNLM"/>
    </source>
</evidence>
<keyword evidence="1" id="KW-0812">Transmembrane</keyword>
<dbReference type="GO" id="GO:0004523">
    <property type="term" value="F:RNA-DNA hybrid ribonuclease activity"/>
    <property type="evidence" value="ECO:0007669"/>
    <property type="project" value="InterPro"/>
</dbReference>
<evidence type="ECO:0000259" key="2">
    <source>
        <dbReference type="Pfam" id="PF00078"/>
    </source>
</evidence>
<keyword evidence="1" id="KW-0472">Membrane</keyword>
<dbReference type="GO" id="GO:0003676">
    <property type="term" value="F:nucleic acid binding"/>
    <property type="evidence" value="ECO:0007669"/>
    <property type="project" value="InterPro"/>
</dbReference>
<dbReference type="SUPFAM" id="SSF53098">
    <property type="entry name" value="Ribonuclease H-like"/>
    <property type="match status" value="1"/>
</dbReference>
<dbReference type="SUPFAM" id="SSF56672">
    <property type="entry name" value="DNA/RNA polymerases"/>
    <property type="match status" value="1"/>
</dbReference>
<dbReference type="EMBL" id="JADGMS010000010">
    <property type="protein sequence ID" value="KAF9675129.1"/>
    <property type="molecule type" value="Genomic_DNA"/>
</dbReference>
<reference evidence="4 5" key="1">
    <citation type="submission" date="2020-10" db="EMBL/GenBank/DDBJ databases">
        <title>Plant Genome Project.</title>
        <authorList>
            <person name="Zhang R.-G."/>
        </authorList>
    </citation>
    <scope>NUCLEOTIDE SEQUENCE [LARGE SCALE GENOMIC DNA]</scope>
    <source>
        <strain evidence="4">FAFU-HL-1</strain>
        <tissue evidence="4">Leaf</tissue>
    </source>
</reference>